<dbReference type="EnsemblPlants" id="TuG1812G0500003948.01.T01">
    <property type="protein sequence ID" value="TuG1812G0500003948.01.T01.cds471843"/>
    <property type="gene ID" value="TuG1812G0500003948.01"/>
</dbReference>
<dbReference type="AlphaFoldDB" id="A0A8R7QFB9"/>
<dbReference type="Gramene" id="TuG1812G0500003948.01.T01">
    <property type="protein sequence ID" value="TuG1812G0500003948.01.T01.cds471843"/>
    <property type="gene ID" value="TuG1812G0500003948.01"/>
</dbReference>
<keyword evidence="2" id="KW-1185">Reference proteome</keyword>
<reference evidence="2" key="1">
    <citation type="journal article" date="2013" name="Nature">
        <title>Draft genome of the wheat A-genome progenitor Triticum urartu.</title>
        <authorList>
            <person name="Ling H.Q."/>
            <person name="Zhao S."/>
            <person name="Liu D."/>
            <person name="Wang J."/>
            <person name="Sun H."/>
            <person name="Zhang C."/>
            <person name="Fan H."/>
            <person name="Li D."/>
            <person name="Dong L."/>
            <person name="Tao Y."/>
            <person name="Gao C."/>
            <person name="Wu H."/>
            <person name="Li Y."/>
            <person name="Cui Y."/>
            <person name="Guo X."/>
            <person name="Zheng S."/>
            <person name="Wang B."/>
            <person name="Yu K."/>
            <person name="Liang Q."/>
            <person name="Yang W."/>
            <person name="Lou X."/>
            <person name="Chen J."/>
            <person name="Feng M."/>
            <person name="Jian J."/>
            <person name="Zhang X."/>
            <person name="Luo G."/>
            <person name="Jiang Y."/>
            <person name="Liu J."/>
            <person name="Wang Z."/>
            <person name="Sha Y."/>
            <person name="Zhang B."/>
            <person name="Wu H."/>
            <person name="Tang D."/>
            <person name="Shen Q."/>
            <person name="Xue P."/>
            <person name="Zou S."/>
            <person name="Wang X."/>
            <person name="Liu X."/>
            <person name="Wang F."/>
            <person name="Yang Y."/>
            <person name="An X."/>
            <person name="Dong Z."/>
            <person name="Zhang K."/>
            <person name="Zhang X."/>
            <person name="Luo M.C."/>
            <person name="Dvorak J."/>
            <person name="Tong Y."/>
            <person name="Wang J."/>
            <person name="Yang H."/>
            <person name="Li Z."/>
            <person name="Wang D."/>
            <person name="Zhang A."/>
            <person name="Wang J."/>
        </authorList>
    </citation>
    <scope>NUCLEOTIDE SEQUENCE</scope>
    <source>
        <strain evidence="2">cv. G1812</strain>
    </source>
</reference>
<reference evidence="1" key="3">
    <citation type="submission" date="2022-06" db="UniProtKB">
        <authorList>
            <consortium name="EnsemblPlants"/>
        </authorList>
    </citation>
    <scope>IDENTIFICATION</scope>
</reference>
<sequence>MPPCEIFIILWLVVRAKLHERHRTIHHIQHMNGKWMNQSAALSWRRRRRRHKRPVFVHHIGQTHRFWNLQVIHLRNTGWIAHPSSDINLPAILLRQNLHQLALKLVDELTQRLPLPATRWQSLYSQLAEELELTTRCLGAPMPALERNRRTRTPDPAGLTEDPVAILRRRKTDEKICWVRHLHPDEPPLDPAHRAHKCLNILPFLQARINYLTSIVLVTTSWLSFGPC</sequence>
<protein>
    <submittedName>
        <fullName evidence="1">Uncharacterized protein</fullName>
    </submittedName>
</protein>
<proteinExistence type="predicted"/>
<evidence type="ECO:0000313" key="2">
    <source>
        <dbReference type="Proteomes" id="UP000015106"/>
    </source>
</evidence>
<evidence type="ECO:0000313" key="1">
    <source>
        <dbReference type="EnsemblPlants" id="TuG1812G0500003948.01.T01.cds471843"/>
    </source>
</evidence>
<reference evidence="1" key="2">
    <citation type="submission" date="2018-03" db="EMBL/GenBank/DDBJ databases">
        <title>The Triticum urartu genome reveals the dynamic nature of wheat genome evolution.</title>
        <authorList>
            <person name="Ling H."/>
            <person name="Ma B."/>
            <person name="Shi X."/>
            <person name="Liu H."/>
            <person name="Dong L."/>
            <person name="Sun H."/>
            <person name="Cao Y."/>
            <person name="Gao Q."/>
            <person name="Zheng S."/>
            <person name="Li Y."/>
            <person name="Yu Y."/>
            <person name="Du H."/>
            <person name="Qi M."/>
            <person name="Li Y."/>
            <person name="Yu H."/>
            <person name="Cui Y."/>
            <person name="Wang N."/>
            <person name="Chen C."/>
            <person name="Wu H."/>
            <person name="Zhao Y."/>
            <person name="Zhang J."/>
            <person name="Li Y."/>
            <person name="Zhou W."/>
            <person name="Zhang B."/>
            <person name="Hu W."/>
            <person name="Eijk M."/>
            <person name="Tang J."/>
            <person name="Witsenboer H."/>
            <person name="Zhao S."/>
            <person name="Li Z."/>
            <person name="Zhang A."/>
            <person name="Wang D."/>
            <person name="Liang C."/>
        </authorList>
    </citation>
    <scope>NUCLEOTIDE SEQUENCE [LARGE SCALE GENOMIC DNA]</scope>
    <source>
        <strain evidence="1">cv. G1812</strain>
    </source>
</reference>
<organism evidence="1 2">
    <name type="scientific">Triticum urartu</name>
    <name type="common">Red wild einkorn</name>
    <name type="synonym">Crithodium urartu</name>
    <dbReference type="NCBI Taxonomy" id="4572"/>
    <lineage>
        <taxon>Eukaryota</taxon>
        <taxon>Viridiplantae</taxon>
        <taxon>Streptophyta</taxon>
        <taxon>Embryophyta</taxon>
        <taxon>Tracheophyta</taxon>
        <taxon>Spermatophyta</taxon>
        <taxon>Magnoliopsida</taxon>
        <taxon>Liliopsida</taxon>
        <taxon>Poales</taxon>
        <taxon>Poaceae</taxon>
        <taxon>BOP clade</taxon>
        <taxon>Pooideae</taxon>
        <taxon>Triticodae</taxon>
        <taxon>Triticeae</taxon>
        <taxon>Triticinae</taxon>
        <taxon>Triticum</taxon>
    </lineage>
</organism>
<dbReference type="Proteomes" id="UP000015106">
    <property type="component" value="Chromosome 5"/>
</dbReference>
<accession>A0A8R7QFB9</accession>
<name>A0A8R7QFB9_TRIUA</name>